<evidence type="ECO:0000313" key="1">
    <source>
        <dbReference type="EMBL" id="RGV51246.1"/>
    </source>
</evidence>
<dbReference type="RefSeq" id="WP_118420727.1">
    <property type="nucleotide sequence ID" value="NZ_QRZF01000012.1"/>
</dbReference>
<evidence type="ECO:0000313" key="2">
    <source>
        <dbReference type="Proteomes" id="UP000283850"/>
    </source>
</evidence>
<dbReference type="InterPro" id="IPR038765">
    <property type="entry name" value="Papain-like_cys_pep_sf"/>
</dbReference>
<accession>A0A412Y1C4</accession>
<gene>
    <name evidence="1" type="ORF">DWW10_16420</name>
</gene>
<dbReference type="PANTHER" id="PTHR35532">
    <property type="entry name" value="SIMILAR TO POLYHYDROXYALKANOATE DEPOLYMERASE"/>
    <property type="match status" value="1"/>
</dbReference>
<dbReference type="Proteomes" id="UP000283850">
    <property type="component" value="Unassembled WGS sequence"/>
</dbReference>
<dbReference type="SUPFAM" id="SSF49785">
    <property type="entry name" value="Galactose-binding domain-like"/>
    <property type="match status" value="1"/>
</dbReference>
<proteinExistence type="predicted"/>
<sequence>MENKSFKQICTLSIILLFTVISCKEENHRLEYALDFAGDNRTELIKVLEHYSKDSLKSKAAHFLIENMPYYFSYTGHILDSIKAIKASVDENGKLPDDKVNPLKGFRYDNLPKTYDAHVITADYLIENIDLAFEEWEKRPWNKYFTFDDFCELILPYRIDNEPLERWRSDYHKKFAFLLDSIYTGSDIIKASNVIGQYLRNEKFIFNRNLNLPHLGAQFLLKYRVGKCVDSCDYLIYILRSLGIPAAVDELPLSPDNLTGHTWNVVLDTTQRYIPFWFTEEDAVRHDKYEDGRKKGKVLRKCFGMQPETFEGILQDPKVPSFFKNFFKKDVSAEYFESSHEVPSEDSSEKYMYIGVFSPEGWLPIDMTKVVDKKATFRNIEPDIAYQPLYYNGLEYRPAGYPFVLKGDSSITFIPDRDNYESITVTRKCPLYLRVVKHMVKVVGAKIYSSESESFKQKQLLYHIVDTPKVSVNKVYLHTPVKCRYIRYTAPDERFLEIADLDFYYKKQLVDPVDISENNYEGQLPPEKLQECLDHNPLTWIVSKQKGSWITIDFGKDVYIDCLTYTPRNDDNFIRIGDVYEIGYNDGYEGWKYISRQKAQTDTLVFDSIPKNTLLHLRDLTRGKEEKVFYIQNGKQTFP</sequence>
<protein>
    <submittedName>
        <fullName evidence="1">Transglutaminase domain-containing protein</fullName>
    </submittedName>
</protein>
<dbReference type="PANTHER" id="PTHR35532:SF5">
    <property type="entry name" value="CARBOHYDRATE-BINDING DOMAIN-CONTAINING PROTEIN"/>
    <property type="match status" value="1"/>
</dbReference>
<dbReference type="SUPFAM" id="SSF54001">
    <property type="entry name" value="Cysteine proteinases"/>
    <property type="match status" value="1"/>
</dbReference>
<dbReference type="AlphaFoldDB" id="A0A412Y1C4"/>
<comment type="caution">
    <text evidence="1">The sequence shown here is derived from an EMBL/GenBank/DDBJ whole genome shotgun (WGS) entry which is preliminary data.</text>
</comment>
<dbReference type="InterPro" id="IPR008979">
    <property type="entry name" value="Galactose-bd-like_sf"/>
</dbReference>
<dbReference type="PROSITE" id="PS51257">
    <property type="entry name" value="PROKAR_LIPOPROTEIN"/>
    <property type="match status" value="1"/>
</dbReference>
<name>A0A412Y1C4_9BACE</name>
<reference evidence="1 2" key="1">
    <citation type="submission" date="2018-08" db="EMBL/GenBank/DDBJ databases">
        <title>A genome reference for cultivated species of the human gut microbiota.</title>
        <authorList>
            <person name="Zou Y."/>
            <person name="Xue W."/>
            <person name="Luo G."/>
        </authorList>
    </citation>
    <scope>NUCLEOTIDE SEQUENCE [LARGE SCALE GENOMIC DNA]</scope>
    <source>
        <strain evidence="1 2">AF14-32</strain>
    </source>
</reference>
<dbReference type="Gene3D" id="2.60.120.260">
    <property type="entry name" value="Galactose-binding domain-like"/>
    <property type="match status" value="2"/>
</dbReference>
<organism evidence="1 2">
    <name type="scientific">Bacteroides intestinalis</name>
    <dbReference type="NCBI Taxonomy" id="329854"/>
    <lineage>
        <taxon>Bacteria</taxon>
        <taxon>Pseudomonadati</taxon>
        <taxon>Bacteroidota</taxon>
        <taxon>Bacteroidia</taxon>
        <taxon>Bacteroidales</taxon>
        <taxon>Bacteroidaceae</taxon>
        <taxon>Bacteroides</taxon>
    </lineage>
</organism>
<dbReference type="EMBL" id="QRZF01000012">
    <property type="protein sequence ID" value="RGV51246.1"/>
    <property type="molecule type" value="Genomic_DNA"/>
</dbReference>